<reference evidence="8" key="1">
    <citation type="journal article" date="2019" name="Int. J. Syst. Evol. Microbiol.">
        <title>The Global Catalogue of Microorganisms (GCM) 10K type strain sequencing project: providing services to taxonomists for standard genome sequencing and annotation.</title>
        <authorList>
            <consortium name="The Broad Institute Genomics Platform"/>
            <consortium name="The Broad Institute Genome Sequencing Center for Infectious Disease"/>
            <person name="Wu L."/>
            <person name="Ma J."/>
        </authorList>
    </citation>
    <scope>NUCLEOTIDE SEQUENCE [LARGE SCALE GENOMIC DNA]</scope>
    <source>
        <strain evidence="8">CCUG 62763</strain>
    </source>
</reference>
<feature type="transmembrane region" description="Helical" evidence="6">
    <location>
        <begin position="409"/>
        <end position="432"/>
    </location>
</feature>
<feature type="transmembrane region" description="Helical" evidence="6">
    <location>
        <begin position="203"/>
        <end position="222"/>
    </location>
</feature>
<dbReference type="PANTHER" id="PTHR42770">
    <property type="entry name" value="AMINO ACID TRANSPORTER-RELATED"/>
    <property type="match status" value="1"/>
</dbReference>
<evidence type="ECO:0000256" key="2">
    <source>
        <dbReference type="ARBA" id="ARBA00022475"/>
    </source>
</evidence>
<feature type="transmembrane region" description="Helical" evidence="6">
    <location>
        <begin position="243"/>
        <end position="265"/>
    </location>
</feature>
<feature type="transmembrane region" description="Helical" evidence="6">
    <location>
        <begin position="34"/>
        <end position="67"/>
    </location>
</feature>
<feature type="transmembrane region" description="Helical" evidence="6">
    <location>
        <begin position="99"/>
        <end position="125"/>
    </location>
</feature>
<keyword evidence="8" id="KW-1185">Reference proteome</keyword>
<feature type="transmembrane region" description="Helical" evidence="6">
    <location>
        <begin position="343"/>
        <end position="365"/>
    </location>
</feature>
<sequence length="482" mass="49841">MSTKHEPTGLRANSVRTPGLIAQSLGADEPQLSAVVVVASVALFAGGATPAALLIAAIGIAGFLYLVAKFSAVVGDAGGLYTIATEGLGRRAGAVTGWFMVYGLVLIVPSLFIAAAFLTQAFFAAVTPGMTALSGQWIWWAVVLTTVGLFVVFRGVTVSVTLLLAMTFLGLTALLVFDLAILLQGGLEGIAWGSLLPWNLGGIGATALFAALGLAVYTFGGLEGSVYLAEEAEAPTRTVPRAVLISGGIASGFFILTALAVVSGYGTERVGEEWGTKVSGVLLELSDIYLFPGYGQFLLAMVALSGFSVAIANANSTVRLLYSWAQKGLLPRSLARSHPTHRTPHVATAVVAVAVAVAVVFFFAWQGGSAAGAFNSFTWLSLAGVFGEILAYLMVGVAGFVYGRRHGKGLLFTYVAPILCVTVMGLALVTYFVPAPPVAPFTWTPVVGAGLALVGGIYAVRASTREERGEALPTTLPVQESA</sequence>
<dbReference type="RefSeq" id="WP_387985163.1">
    <property type="nucleotide sequence ID" value="NZ_JBHSGR010000001.1"/>
</dbReference>
<comment type="subcellular location">
    <subcellularLocation>
        <location evidence="1">Cell membrane</location>
        <topology evidence="1">Multi-pass membrane protein</topology>
    </subcellularLocation>
</comment>
<dbReference type="EMBL" id="JBHSGR010000001">
    <property type="protein sequence ID" value="MFC4691945.1"/>
    <property type="molecule type" value="Genomic_DNA"/>
</dbReference>
<proteinExistence type="predicted"/>
<feature type="transmembrane region" description="Helical" evidence="6">
    <location>
        <begin position="160"/>
        <end position="183"/>
    </location>
</feature>
<name>A0ABV9LDT4_9ACTN</name>
<dbReference type="PIRSF" id="PIRSF006060">
    <property type="entry name" value="AA_transporter"/>
    <property type="match status" value="1"/>
</dbReference>
<evidence type="ECO:0000256" key="6">
    <source>
        <dbReference type="SAM" id="Phobius"/>
    </source>
</evidence>
<evidence type="ECO:0000256" key="1">
    <source>
        <dbReference type="ARBA" id="ARBA00004651"/>
    </source>
</evidence>
<accession>A0ABV9LDT4</accession>
<evidence type="ECO:0000256" key="5">
    <source>
        <dbReference type="ARBA" id="ARBA00023136"/>
    </source>
</evidence>
<evidence type="ECO:0000313" key="8">
    <source>
        <dbReference type="Proteomes" id="UP001596025"/>
    </source>
</evidence>
<keyword evidence="3 6" id="KW-0812">Transmembrane</keyword>
<dbReference type="InterPro" id="IPR002293">
    <property type="entry name" value="AA/rel_permease1"/>
</dbReference>
<feature type="transmembrane region" description="Helical" evidence="6">
    <location>
        <begin position="137"/>
        <end position="153"/>
    </location>
</feature>
<organism evidence="7 8">
    <name type="scientific">Geodermatophilus arenarius</name>
    <dbReference type="NCBI Taxonomy" id="1137990"/>
    <lineage>
        <taxon>Bacteria</taxon>
        <taxon>Bacillati</taxon>
        <taxon>Actinomycetota</taxon>
        <taxon>Actinomycetes</taxon>
        <taxon>Geodermatophilales</taxon>
        <taxon>Geodermatophilaceae</taxon>
        <taxon>Geodermatophilus</taxon>
    </lineage>
</organism>
<feature type="transmembrane region" description="Helical" evidence="6">
    <location>
        <begin position="297"/>
        <end position="322"/>
    </location>
</feature>
<comment type="caution">
    <text evidence="7">The sequence shown here is derived from an EMBL/GenBank/DDBJ whole genome shotgun (WGS) entry which is preliminary data.</text>
</comment>
<feature type="transmembrane region" description="Helical" evidence="6">
    <location>
        <begin position="438"/>
        <end position="460"/>
    </location>
</feature>
<dbReference type="PANTHER" id="PTHR42770:SF16">
    <property type="entry name" value="AMINO ACID PERMEASE"/>
    <property type="match status" value="1"/>
</dbReference>
<evidence type="ECO:0000256" key="3">
    <source>
        <dbReference type="ARBA" id="ARBA00022692"/>
    </source>
</evidence>
<dbReference type="Proteomes" id="UP001596025">
    <property type="component" value="Unassembled WGS sequence"/>
</dbReference>
<protein>
    <submittedName>
        <fullName evidence="7">APC family permease</fullName>
    </submittedName>
</protein>
<keyword evidence="5 6" id="KW-0472">Membrane</keyword>
<dbReference type="Gene3D" id="1.20.1740.10">
    <property type="entry name" value="Amino acid/polyamine transporter I"/>
    <property type="match status" value="1"/>
</dbReference>
<gene>
    <name evidence="7" type="ORF">ACFO3M_00930</name>
</gene>
<keyword evidence="2" id="KW-1003">Cell membrane</keyword>
<evidence type="ECO:0000256" key="4">
    <source>
        <dbReference type="ARBA" id="ARBA00022989"/>
    </source>
</evidence>
<feature type="transmembrane region" description="Helical" evidence="6">
    <location>
        <begin position="377"/>
        <end position="402"/>
    </location>
</feature>
<dbReference type="InterPro" id="IPR050367">
    <property type="entry name" value="APC_superfamily"/>
</dbReference>
<dbReference type="Pfam" id="PF13520">
    <property type="entry name" value="AA_permease_2"/>
    <property type="match status" value="1"/>
</dbReference>
<keyword evidence="4 6" id="KW-1133">Transmembrane helix</keyword>
<evidence type="ECO:0000313" key="7">
    <source>
        <dbReference type="EMBL" id="MFC4691945.1"/>
    </source>
</evidence>